<gene>
    <name evidence="1" type="ORF">ABWT76_003403</name>
</gene>
<organism evidence="1">
    <name type="scientific">Planktothricoides raciborskii GIHE-MW2</name>
    <dbReference type="NCBI Taxonomy" id="2792601"/>
    <lineage>
        <taxon>Bacteria</taxon>
        <taxon>Bacillati</taxon>
        <taxon>Cyanobacteriota</taxon>
        <taxon>Cyanophyceae</taxon>
        <taxon>Oscillatoriophycideae</taxon>
        <taxon>Oscillatoriales</taxon>
        <taxon>Oscillatoriaceae</taxon>
        <taxon>Planktothricoides</taxon>
    </lineage>
</organism>
<evidence type="ECO:0000313" key="1">
    <source>
        <dbReference type="EMBL" id="XCM34771.1"/>
    </source>
</evidence>
<accession>A0AAU8J6I9</accession>
<dbReference type="InterPro" id="IPR036813">
    <property type="entry name" value="Tachylectin2_sf"/>
</dbReference>
<evidence type="ECO:0008006" key="2">
    <source>
        <dbReference type="Google" id="ProtNLM"/>
    </source>
</evidence>
<name>A0AAU8J6I9_9CYAN</name>
<dbReference type="SUPFAM" id="SSF50934">
    <property type="entry name" value="Tachylectin-2"/>
    <property type="match status" value="1"/>
</dbReference>
<dbReference type="RefSeq" id="WP_354634669.1">
    <property type="nucleotide sequence ID" value="NZ_CP159837.1"/>
</dbReference>
<reference evidence="1" key="1">
    <citation type="submission" date="2024-07" db="EMBL/GenBank/DDBJ databases">
        <authorList>
            <person name="Kim Y.J."/>
            <person name="Jeong J.Y."/>
        </authorList>
    </citation>
    <scope>NUCLEOTIDE SEQUENCE</scope>
    <source>
        <strain evidence="1">GIHE-MW2</strain>
    </source>
</reference>
<dbReference type="EMBL" id="CP159837">
    <property type="protein sequence ID" value="XCM34771.1"/>
    <property type="molecule type" value="Genomic_DNA"/>
</dbReference>
<proteinExistence type="predicted"/>
<protein>
    <recommendedName>
        <fullName evidence="2">DUF4394 domain-containing protein</fullName>
    </recommendedName>
</protein>
<sequence length="382" mass="40363">MAVNLFDANFYRSVNPDLAGLNDAQAYQHLISFGLNEGRTFSLYVDLNTYRVSNTDLAAAGLITNQQLYDHLSISGAAEGRNFSPVFNANVYRALNPDLQAAGLNNEQLLDHFRAFGINEGRQASNSFSVGFYLAANPDLQAAGFNNQQALQHYVFLGIAEGRIAAPSVGSTLSAAPSFLSTNSGQVGTIDRLTGVFTELAVGPSFTDIARSNDGQLFGITFDELYSINPNTGLSSKIGSFGVSGDFNALGFSGDNRLFAAARDQSSIYTIDPLTGTASPVSSIVNLDFKSSGDLAFDSNSNQFFAVSEELGTEVLFSIGLDGTATRIGGIGFSGVFGLDFDHGTLFGYTPDQQQIVINTVTGAGTFSQDVTGVNGVIWGAA</sequence>
<dbReference type="AlphaFoldDB" id="A0AAU8J6I9"/>